<reference evidence="1" key="1">
    <citation type="submission" date="2023-03" db="EMBL/GenBank/DDBJ databases">
        <title>Massive genome expansion in bonnet fungi (Mycena s.s.) driven by repeated elements and novel gene families across ecological guilds.</title>
        <authorList>
            <consortium name="Lawrence Berkeley National Laboratory"/>
            <person name="Harder C.B."/>
            <person name="Miyauchi S."/>
            <person name="Viragh M."/>
            <person name="Kuo A."/>
            <person name="Thoen E."/>
            <person name="Andreopoulos B."/>
            <person name="Lu D."/>
            <person name="Skrede I."/>
            <person name="Drula E."/>
            <person name="Henrissat B."/>
            <person name="Morin E."/>
            <person name="Kohler A."/>
            <person name="Barry K."/>
            <person name="LaButti K."/>
            <person name="Morin E."/>
            <person name="Salamov A."/>
            <person name="Lipzen A."/>
            <person name="Mereny Z."/>
            <person name="Hegedus B."/>
            <person name="Baldrian P."/>
            <person name="Stursova M."/>
            <person name="Weitz H."/>
            <person name="Taylor A."/>
            <person name="Grigoriev I.V."/>
            <person name="Nagy L.G."/>
            <person name="Martin F."/>
            <person name="Kauserud H."/>
        </authorList>
    </citation>
    <scope>NUCLEOTIDE SEQUENCE</scope>
    <source>
        <strain evidence="1">9284</strain>
    </source>
</reference>
<sequence>MDTLPNELIHDICSFLDNVTELWRMSCASSHLRRVTSFPILSRLGISDSDVVADSVSLVLTHSRSFYLILVVAHICRIQTLRVACPDDLNGSAIRKSASILAVTAPIPDIFIYDRFDYRTLRQSLSKFPQAATDTLLLVAKNRVSVSRTRRAVALTPPSSRAGRGLMRLASAIHRARPSVLGSTPASEESEDMDDFPLFLDWIRIQRLPEKCTSVILTTQWGYSFSIKPIPGVSDSMYMAFLSSLDLGVYLIDLAVEAGSNISYADLSAFVARHECIRHLTCAPNSIRRGLATPLQPHSSSTITRLAAPASYIPHLLLIVPKAREIYIMPHKPRVFAHDAYCLALSAISRLPGSHPLGLALCFDITAGALPWQRAAAGPDAPETLLTRMEELLLRSTGPVRHTPAAIRAFPAWLARMRGLRRVVFAHQTEERISGALRVQLAQAICEVRAGMAQSGGFAFDVLVGPQAGTVGLMSLRAQILIERRRDTAVFYARI</sequence>
<evidence type="ECO:0000313" key="2">
    <source>
        <dbReference type="Proteomes" id="UP001221142"/>
    </source>
</evidence>
<keyword evidence="2" id="KW-1185">Reference proteome</keyword>
<dbReference type="AlphaFoldDB" id="A0AAD7G1K6"/>
<proteinExistence type="predicted"/>
<comment type="caution">
    <text evidence="1">The sequence shown here is derived from an EMBL/GenBank/DDBJ whole genome shotgun (WGS) entry which is preliminary data.</text>
</comment>
<dbReference type="CDD" id="cd09917">
    <property type="entry name" value="F-box_SF"/>
    <property type="match status" value="1"/>
</dbReference>
<organism evidence="1 2">
    <name type="scientific">Roridomyces roridus</name>
    <dbReference type="NCBI Taxonomy" id="1738132"/>
    <lineage>
        <taxon>Eukaryota</taxon>
        <taxon>Fungi</taxon>
        <taxon>Dikarya</taxon>
        <taxon>Basidiomycota</taxon>
        <taxon>Agaricomycotina</taxon>
        <taxon>Agaricomycetes</taxon>
        <taxon>Agaricomycetidae</taxon>
        <taxon>Agaricales</taxon>
        <taxon>Marasmiineae</taxon>
        <taxon>Mycenaceae</taxon>
        <taxon>Roridomyces</taxon>
    </lineage>
</organism>
<evidence type="ECO:0008006" key="3">
    <source>
        <dbReference type="Google" id="ProtNLM"/>
    </source>
</evidence>
<dbReference type="SUPFAM" id="SSF81383">
    <property type="entry name" value="F-box domain"/>
    <property type="match status" value="1"/>
</dbReference>
<dbReference type="Proteomes" id="UP001221142">
    <property type="component" value="Unassembled WGS sequence"/>
</dbReference>
<evidence type="ECO:0000313" key="1">
    <source>
        <dbReference type="EMBL" id="KAJ7650805.1"/>
    </source>
</evidence>
<dbReference type="EMBL" id="JARKIF010000001">
    <property type="protein sequence ID" value="KAJ7650805.1"/>
    <property type="molecule type" value="Genomic_DNA"/>
</dbReference>
<dbReference type="InterPro" id="IPR036047">
    <property type="entry name" value="F-box-like_dom_sf"/>
</dbReference>
<accession>A0AAD7G1K6</accession>
<protein>
    <recommendedName>
        <fullName evidence="3">F-box domain-containing protein</fullName>
    </recommendedName>
</protein>
<gene>
    <name evidence="1" type="ORF">FB45DRAFT_26181</name>
</gene>
<name>A0AAD7G1K6_9AGAR</name>